<evidence type="ECO:0000313" key="3">
    <source>
        <dbReference type="EMBL" id="CED83290.1"/>
    </source>
</evidence>
<dbReference type="GO" id="GO:0005992">
    <property type="term" value="P:trehalose biosynthetic process"/>
    <property type="evidence" value="ECO:0007669"/>
    <property type="project" value="InterPro"/>
</dbReference>
<dbReference type="InterPro" id="IPR003337">
    <property type="entry name" value="Trehalose_PPase"/>
</dbReference>
<evidence type="ECO:0000256" key="2">
    <source>
        <dbReference type="ARBA" id="ARBA00006330"/>
    </source>
</evidence>
<dbReference type="InterPro" id="IPR023214">
    <property type="entry name" value="HAD_sf"/>
</dbReference>
<dbReference type="Gene3D" id="3.40.50.2000">
    <property type="entry name" value="Glycogen Phosphorylase B"/>
    <property type="match status" value="2"/>
</dbReference>
<comment type="similarity">
    <text evidence="1">In the N-terminal section; belongs to the glycosyltransferase 20 family.</text>
</comment>
<dbReference type="CDD" id="cd01627">
    <property type="entry name" value="HAD_TPP"/>
    <property type="match status" value="1"/>
</dbReference>
<dbReference type="FunFam" id="3.40.50.2000:FF:000036">
    <property type="entry name" value="Alpha,alpha-trehalose-phosphate synthase subunit Tps2"/>
    <property type="match status" value="1"/>
</dbReference>
<dbReference type="NCBIfam" id="TIGR01484">
    <property type="entry name" value="HAD-SF-IIB"/>
    <property type="match status" value="1"/>
</dbReference>
<dbReference type="PANTHER" id="PTHR10788:SF123">
    <property type="entry name" value="TREHALOSE-PHOSPHATASE"/>
    <property type="match status" value="1"/>
</dbReference>
<name>A0A0F7SS07_PHARH</name>
<dbReference type="PANTHER" id="PTHR10788">
    <property type="entry name" value="TREHALOSE-6-PHOSPHATE SYNTHASE"/>
    <property type="match status" value="1"/>
</dbReference>
<dbReference type="EMBL" id="LN483142">
    <property type="protein sequence ID" value="CED83290.1"/>
    <property type="molecule type" value="Genomic_DNA"/>
</dbReference>
<dbReference type="Pfam" id="PF00982">
    <property type="entry name" value="Glyco_transf_20"/>
    <property type="match status" value="1"/>
</dbReference>
<dbReference type="Pfam" id="PF02358">
    <property type="entry name" value="Trehalose_PPase"/>
    <property type="match status" value="1"/>
</dbReference>
<dbReference type="GO" id="GO:0003825">
    <property type="term" value="F:alpha,alpha-trehalose-phosphate synthase (UDP-forming) activity"/>
    <property type="evidence" value="ECO:0007669"/>
    <property type="project" value="TreeGrafter"/>
</dbReference>
<dbReference type="CDD" id="cd03788">
    <property type="entry name" value="GT20_TPS"/>
    <property type="match status" value="1"/>
</dbReference>
<dbReference type="AlphaFoldDB" id="A0A0F7SS07"/>
<dbReference type="Gene3D" id="3.40.50.1000">
    <property type="entry name" value="HAD superfamily/HAD-like"/>
    <property type="match status" value="1"/>
</dbReference>
<dbReference type="SUPFAM" id="SSF53756">
    <property type="entry name" value="UDP-Glycosyltransferase/glycogen phosphorylase"/>
    <property type="match status" value="1"/>
</dbReference>
<sequence length="893" mass="98779">MEPSLSSIQEPPQGPNVSLEDMRARVKSLEDDLKSKEFSLSGRLIHVCHYLPVVPVLSATAEPEPKEETPAPVLTAPATPAVEVPATSILEDLAKATNSLAAQASSTAASVASKLTASDASSSALSWTVTPRRGHTAMNSGIQSLSETHKQVVVGWTGTLESQSNSTEGESHVEQETSETDKLALEEKLKGEPGAQLVPVWLPPVVAKEHYEGYCKSTLWPLFHYLLWQDVASEYPREDPSFASYYKANMAFAEKVASIHKPGDLIIVHDYHLLLAPKMIRELLPEANIALFIHAPFPSSEIFRSLPKRKEILEGMLGANLVSFQTYSYSRHFISTCIRVCGFETTPAGVDHNGSVTAVSNCAIGIDCERVTADRNRPEVAPKVEALRSLYSGKKIIVGREKLDVSKGVIEKLQAFEKLLECYPEWRGKVVLIQVTQPSLTESRKLERQLSELVSHINGLYGSLDFTPVHHYHQTIERDEYFALLSVADLQLITALRDGMNTTSMEYAICQDKTNKSPLVISEFMGTASSFNSALLVNPHDVLGVARAINQGLVMSEEEKVERHNQLYEQVVTHTSAHWAATLVTQLLSNIGGDNTAHQTPYLEKVDMKAKYDNAKKRLLLFDYDGTLTPIVKVPSQATPTEKTLKVIKELSNDPRNVVYLISGRDGDFLEEHWGHVGLLGLSAEHGCFVRPPGSTEWKGLTDALDMSWMSEVNEIFKYYTERTTGSFIEKKKASITWHYRSSDPDFGSFQCKQCHDLLESSLATRRPIEVLVGKKNLEVRPLAINKGEIVKQIVYNHPDAEFIFCAGDDKTDEDMFRSLRTIASSSSTMAPPIAVTSACTAEEAAKFPDVETHIQPEGIFSTAVGPSAKKTLARWHVTSPEEVVDMMDFLIN</sequence>
<organism evidence="3">
    <name type="scientific">Phaffia rhodozyma</name>
    <name type="common">Yeast</name>
    <name type="synonym">Xanthophyllomyces dendrorhous</name>
    <dbReference type="NCBI Taxonomy" id="264483"/>
    <lineage>
        <taxon>Eukaryota</taxon>
        <taxon>Fungi</taxon>
        <taxon>Dikarya</taxon>
        <taxon>Basidiomycota</taxon>
        <taxon>Agaricomycotina</taxon>
        <taxon>Tremellomycetes</taxon>
        <taxon>Cystofilobasidiales</taxon>
        <taxon>Mrakiaceae</taxon>
        <taxon>Phaffia</taxon>
    </lineage>
</organism>
<accession>A0A0F7SS07</accession>
<reference evidence="3" key="1">
    <citation type="submission" date="2014-08" db="EMBL/GenBank/DDBJ databases">
        <authorList>
            <person name="Sharma Rahul"/>
            <person name="Thines Marco"/>
        </authorList>
    </citation>
    <scope>NUCLEOTIDE SEQUENCE</scope>
</reference>
<comment type="similarity">
    <text evidence="2">In the C-terminal section; belongs to the trehalose phosphatase family.</text>
</comment>
<dbReference type="InterPro" id="IPR036412">
    <property type="entry name" value="HAD-like_sf"/>
</dbReference>
<dbReference type="GO" id="GO:0004805">
    <property type="term" value="F:trehalose-phosphatase activity"/>
    <property type="evidence" value="ECO:0007669"/>
    <property type="project" value="TreeGrafter"/>
</dbReference>
<dbReference type="SUPFAM" id="SSF56784">
    <property type="entry name" value="HAD-like"/>
    <property type="match status" value="1"/>
</dbReference>
<dbReference type="InterPro" id="IPR006379">
    <property type="entry name" value="HAD-SF_hydro_IIB"/>
</dbReference>
<dbReference type="Gene3D" id="3.30.70.1020">
    <property type="entry name" value="Trehalose-6-phosphate phosphatase related protein, domain 2"/>
    <property type="match status" value="1"/>
</dbReference>
<dbReference type="NCBIfam" id="TIGR00685">
    <property type="entry name" value="T6PP"/>
    <property type="match status" value="1"/>
</dbReference>
<evidence type="ECO:0000256" key="1">
    <source>
        <dbReference type="ARBA" id="ARBA00005409"/>
    </source>
</evidence>
<proteinExistence type="inferred from homology"/>
<dbReference type="GO" id="GO:0005829">
    <property type="term" value="C:cytosol"/>
    <property type="evidence" value="ECO:0007669"/>
    <property type="project" value="TreeGrafter"/>
</dbReference>
<dbReference type="FunFam" id="3.30.70.1020:FF:000002">
    <property type="entry name" value="Trehalose-6-phosphate synthase 2"/>
    <property type="match status" value="1"/>
</dbReference>
<protein>
    <submittedName>
        <fullName evidence="3">Trehalose 6-phosphate phosphatase</fullName>
    </submittedName>
</protein>
<dbReference type="GO" id="GO:0005946">
    <property type="term" value="C:alpha,alpha-trehalose-phosphate synthase complex (UDP-forming)"/>
    <property type="evidence" value="ECO:0007669"/>
    <property type="project" value="TreeGrafter"/>
</dbReference>
<dbReference type="InterPro" id="IPR001830">
    <property type="entry name" value="Glyco_trans_20"/>
</dbReference>